<evidence type="ECO:0000256" key="3">
    <source>
        <dbReference type="ARBA" id="ARBA00022475"/>
    </source>
</evidence>
<dbReference type="Proteomes" id="UP001180087">
    <property type="component" value="Chromosome"/>
</dbReference>
<accession>A0ABY9KVS4</accession>
<keyword evidence="3" id="KW-1003">Cell membrane</keyword>
<comment type="subcellular location">
    <subcellularLocation>
        <location evidence="1">Cell membrane</location>
        <topology evidence="1">Single-pass type II membrane protein</topology>
    </subcellularLocation>
</comment>
<protein>
    <recommendedName>
        <fullName evidence="11">Regulatory protein MsrR</fullName>
    </recommendedName>
</protein>
<dbReference type="Pfam" id="PF03816">
    <property type="entry name" value="LytR_cpsA_psr"/>
    <property type="match status" value="1"/>
</dbReference>
<evidence type="ECO:0000256" key="4">
    <source>
        <dbReference type="ARBA" id="ARBA00022692"/>
    </source>
</evidence>
<keyword evidence="4 12" id="KW-0812">Transmembrane</keyword>
<organism evidence="14 15">
    <name type="scientific">Aciduricibacillus chroicocephali</name>
    <dbReference type="NCBI Taxonomy" id="3054939"/>
    <lineage>
        <taxon>Bacteria</taxon>
        <taxon>Bacillati</taxon>
        <taxon>Bacillota</taxon>
        <taxon>Bacilli</taxon>
        <taxon>Bacillales</taxon>
        <taxon>Bacillaceae</taxon>
        <taxon>Aciduricibacillus</taxon>
    </lineage>
</organism>
<gene>
    <name evidence="14" type="ORF">QR721_00885</name>
</gene>
<keyword evidence="7" id="KW-0805">Transcription regulation</keyword>
<keyword evidence="9" id="KW-0804">Transcription</keyword>
<evidence type="ECO:0000256" key="11">
    <source>
        <dbReference type="ARBA" id="ARBA00040752"/>
    </source>
</evidence>
<evidence type="ECO:0000256" key="9">
    <source>
        <dbReference type="ARBA" id="ARBA00023163"/>
    </source>
</evidence>
<evidence type="ECO:0000259" key="13">
    <source>
        <dbReference type="Pfam" id="PF03816"/>
    </source>
</evidence>
<dbReference type="NCBIfam" id="TIGR00350">
    <property type="entry name" value="lytR_cpsA_psr"/>
    <property type="match status" value="1"/>
</dbReference>
<keyword evidence="8 12" id="KW-0472">Membrane</keyword>
<dbReference type="PANTHER" id="PTHR33392">
    <property type="entry name" value="POLYISOPRENYL-TEICHOIC ACID--PEPTIDOGLYCAN TEICHOIC ACID TRANSFERASE TAGU"/>
    <property type="match status" value="1"/>
</dbReference>
<comment type="similarity">
    <text evidence="2">Belongs to the LytR/CpsA/Psr (LCP) family.</text>
</comment>
<feature type="transmembrane region" description="Helical" evidence="12">
    <location>
        <begin position="20"/>
        <end position="38"/>
    </location>
</feature>
<sequence>MISRKERERSKRKGKGFKRFFLLLILIVVAGAVIFGFMEYRKGLKEAGDGSYKNDGEQFGEFDGETPKSGEIKILMIGNDARQKDGGHGRSDTMMIGYYNQKTNETKLVSLMRDLYVDIPGHGKQKLNAAFSIGGPELVRQTIKENFGVDINYYAVVDFAGFPKLIDLLAPEGIKVNIPETMSYGIGMTLHPGEQTLNGKETLAYVRFRHDAQSDFGRVKRQQEVLEKVKEQALRAQTIVKLPKLLGLTDPYVDTNISNGTLFSIGKGMLLHNSKGVETMSLPVAGSYSDLRTDVGLVLNADIQQNSQALQQFLSGSK</sequence>
<name>A0ABY9KVS4_9BACI</name>
<evidence type="ECO:0000256" key="7">
    <source>
        <dbReference type="ARBA" id="ARBA00023015"/>
    </source>
</evidence>
<evidence type="ECO:0000313" key="14">
    <source>
        <dbReference type="EMBL" id="WLV24841.1"/>
    </source>
</evidence>
<dbReference type="Gene3D" id="3.40.630.190">
    <property type="entry name" value="LCP protein"/>
    <property type="match status" value="1"/>
</dbReference>
<evidence type="ECO:0000256" key="12">
    <source>
        <dbReference type="SAM" id="Phobius"/>
    </source>
</evidence>
<dbReference type="InterPro" id="IPR004474">
    <property type="entry name" value="LytR_CpsA_psr"/>
</dbReference>
<dbReference type="PANTHER" id="PTHR33392:SF8">
    <property type="entry name" value="REGULATORY PROTEIN MSRR"/>
    <property type="match status" value="1"/>
</dbReference>
<evidence type="ECO:0000313" key="15">
    <source>
        <dbReference type="Proteomes" id="UP001180087"/>
    </source>
</evidence>
<feature type="domain" description="Cell envelope-related transcriptional attenuator" evidence="13">
    <location>
        <begin position="90"/>
        <end position="233"/>
    </location>
</feature>
<dbReference type="RefSeq" id="WP_348028278.1">
    <property type="nucleotide sequence ID" value="NZ_CP129113.1"/>
</dbReference>
<evidence type="ECO:0000256" key="8">
    <source>
        <dbReference type="ARBA" id="ARBA00023136"/>
    </source>
</evidence>
<keyword evidence="6 12" id="KW-1133">Transmembrane helix</keyword>
<evidence type="ECO:0000256" key="5">
    <source>
        <dbReference type="ARBA" id="ARBA00022968"/>
    </source>
</evidence>
<keyword evidence="15" id="KW-1185">Reference proteome</keyword>
<evidence type="ECO:0000256" key="6">
    <source>
        <dbReference type="ARBA" id="ARBA00022989"/>
    </source>
</evidence>
<evidence type="ECO:0000256" key="10">
    <source>
        <dbReference type="ARBA" id="ARBA00037178"/>
    </source>
</evidence>
<comment type="function">
    <text evidence="10">Involved in SarA attenuation. Affects resistance to oxacillin and teicoplanin, as well as the synthesis of virulence factors.</text>
</comment>
<dbReference type="InterPro" id="IPR050922">
    <property type="entry name" value="LytR/CpsA/Psr_CW_biosynth"/>
</dbReference>
<evidence type="ECO:0000256" key="1">
    <source>
        <dbReference type="ARBA" id="ARBA00004401"/>
    </source>
</evidence>
<keyword evidence="5" id="KW-0735">Signal-anchor</keyword>
<reference evidence="14" key="1">
    <citation type="submission" date="2023-06" db="EMBL/GenBank/DDBJ databases">
        <title>A Treasure from Seagulls: Isolation and Description of Aciduricobacillus qingdaonensis gen. nov., sp. nov., a Rare Obligately Uric Acid-utilizing Member in the Family Bacillaceae.</title>
        <authorList>
            <person name="Liu W."/>
            <person name="Wang B."/>
        </authorList>
    </citation>
    <scope>NUCLEOTIDE SEQUENCE</scope>
    <source>
        <strain evidence="14">44XB</strain>
    </source>
</reference>
<proteinExistence type="inferred from homology"/>
<evidence type="ECO:0000256" key="2">
    <source>
        <dbReference type="ARBA" id="ARBA00006068"/>
    </source>
</evidence>
<dbReference type="EMBL" id="CP129113">
    <property type="protein sequence ID" value="WLV24841.1"/>
    <property type="molecule type" value="Genomic_DNA"/>
</dbReference>